<gene>
    <name evidence="2" type="ORF">ACJIZ3_017071</name>
</gene>
<comment type="caution">
    <text evidence="2">The sequence shown here is derived from an EMBL/GenBank/DDBJ whole genome shotgun (WGS) entry which is preliminary data.</text>
</comment>
<dbReference type="CDD" id="cd22157">
    <property type="entry name" value="F-box_AtFBW1-like"/>
    <property type="match status" value="1"/>
</dbReference>
<dbReference type="AlphaFoldDB" id="A0ABD3SUI8"/>
<name>A0ABD3SUI8_9LAMI</name>
<evidence type="ECO:0000259" key="1">
    <source>
        <dbReference type="PROSITE" id="PS50181"/>
    </source>
</evidence>
<sequence>MPHIPPDIIRDILSRLPVKSLLRFKCVCKLWNFIISDRNFTLSNEPQRKKAIVCSSKLDSISSFHSVNCEFAAEELPFPKENSSSVCRFLGACHSLLLLSFDTDIYMWNPSTRHCKKVLEMEQLAIEWDKIIPGFCYDESSNDYIAVIGLFHYSKPCAVLVASMKDKNWKTITFPYDLGSARGGPFVNGRLHWIVNEPKGINYEGFDPDYAAYLRLFLCPDQIIYFNSQTSEFDLLSTPDDISEEQNILCLGVLGDCLCMVCWFIEEIHYDYMKVMIMKDYGIKESWTTLFTIPRRMYNLNMLHLIENKEEAFMVADHEISVYDRVEEKHRSILPITGNRRFQAAAISESLVSPSDYRWDDRTYNVEINEM</sequence>
<protein>
    <recommendedName>
        <fullName evidence="1">F-box domain-containing protein</fullName>
    </recommendedName>
</protein>
<dbReference type="PROSITE" id="PS50181">
    <property type="entry name" value="FBOX"/>
    <property type="match status" value="1"/>
</dbReference>
<evidence type="ECO:0000313" key="2">
    <source>
        <dbReference type="EMBL" id="KAL3828269.1"/>
    </source>
</evidence>
<dbReference type="Gene3D" id="1.20.1280.50">
    <property type="match status" value="1"/>
</dbReference>
<dbReference type="InterPro" id="IPR036047">
    <property type="entry name" value="F-box-like_dom_sf"/>
</dbReference>
<organism evidence="2 3">
    <name type="scientific">Penstemon smallii</name>
    <dbReference type="NCBI Taxonomy" id="265156"/>
    <lineage>
        <taxon>Eukaryota</taxon>
        <taxon>Viridiplantae</taxon>
        <taxon>Streptophyta</taxon>
        <taxon>Embryophyta</taxon>
        <taxon>Tracheophyta</taxon>
        <taxon>Spermatophyta</taxon>
        <taxon>Magnoliopsida</taxon>
        <taxon>eudicotyledons</taxon>
        <taxon>Gunneridae</taxon>
        <taxon>Pentapetalae</taxon>
        <taxon>asterids</taxon>
        <taxon>lamiids</taxon>
        <taxon>Lamiales</taxon>
        <taxon>Plantaginaceae</taxon>
        <taxon>Cheloneae</taxon>
        <taxon>Penstemon</taxon>
    </lineage>
</organism>
<dbReference type="PANTHER" id="PTHR31672">
    <property type="entry name" value="BNACNNG10540D PROTEIN"/>
    <property type="match status" value="1"/>
</dbReference>
<feature type="domain" description="F-box" evidence="1">
    <location>
        <begin position="1"/>
        <end position="45"/>
    </location>
</feature>
<reference evidence="2 3" key="1">
    <citation type="submission" date="2024-12" db="EMBL/GenBank/DDBJ databases">
        <title>The unique morphological basis and parallel evolutionary history of personate flowers in Penstemon.</title>
        <authorList>
            <person name="Depatie T.H."/>
            <person name="Wessinger C.A."/>
        </authorList>
    </citation>
    <scope>NUCLEOTIDE SEQUENCE [LARGE SCALE GENOMIC DNA]</scope>
    <source>
        <strain evidence="2">WTNN_2</strain>
        <tissue evidence="2">Leaf</tissue>
    </source>
</reference>
<dbReference type="EMBL" id="JBJXBP010000005">
    <property type="protein sequence ID" value="KAL3828269.1"/>
    <property type="molecule type" value="Genomic_DNA"/>
</dbReference>
<dbReference type="Proteomes" id="UP001634393">
    <property type="component" value="Unassembled WGS sequence"/>
</dbReference>
<dbReference type="PANTHER" id="PTHR31672:SF13">
    <property type="entry name" value="F-BOX PROTEIN CPR30-LIKE"/>
    <property type="match status" value="1"/>
</dbReference>
<accession>A0ABD3SUI8</accession>
<evidence type="ECO:0000313" key="3">
    <source>
        <dbReference type="Proteomes" id="UP001634393"/>
    </source>
</evidence>
<dbReference type="InterPro" id="IPR001810">
    <property type="entry name" value="F-box_dom"/>
</dbReference>
<dbReference type="SUPFAM" id="SSF81383">
    <property type="entry name" value="F-box domain"/>
    <property type="match status" value="1"/>
</dbReference>
<dbReference type="InterPro" id="IPR050796">
    <property type="entry name" value="SCF_F-box_component"/>
</dbReference>
<dbReference type="Pfam" id="PF00646">
    <property type="entry name" value="F-box"/>
    <property type="match status" value="1"/>
</dbReference>
<keyword evidence="3" id="KW-1185">Reference proteome</keyword>
<proteinExistence type="predicted"/>
<dbReference type="SMART" id="SM00256">
    <property type="entry name" value="FBOX"/>
    <property type="match status" value="1"/>
</dbReference>